<evidence type="ECO:0000313" key="3">
    <source>
        <dbReference type="Proteomes" id="UP001642540"/>
    </source>
</evidence>
<feature type="signal peptide" evidence="1">
    <location>
        <begin position="1"/>
        <end position="20"/>
    </location>
</feature>
<evidence type="ECO:0000313" key="2">
    <source>
        <dbReference type="EMBL" id="CAL8078781.1"/>
    </source>
</evidence>
<keyword evidence="1" id="KW-0732">Signal</keyword>
<feature type="chain" id="PRO_5046806145" description="Vitelline membrane outer layer protein 1" evidence="1">
    <location>
        <begin position="21"/>
        <end position="433"/>
    </location>
</feature>
<protein>
    <recommendedName>
        <fullName evidence="4">Vitelline membrane outer layer protein 1</fullName>
    </recommendedName>
</protein>
<evidence type="ECO:0000256" key="1">
    <source>
        <dbReference type="SAM" id="SignalP"/>
    </source>
</evidence>
<dbReference type="InterPro" id="IPR005515">
    <property type="entry name" value="VOMI"/>
</dbReference>
<comment type="caution">
    <text evidence="2">The sequence shown here is derived from an EMBL/GenBank/DDBJ whole genome shotgun (WGS) entry which is preliminary data.</text>
</comment>
<dbReference type="InterPro" id="IPR036706">
    <property type="entry name" value="VOMI_sf"/>
</dbReference>
<name>A0ABP1PX64_9HEXA</name>
<organism evidence="2 3">
    <name type="scientific">Orchesella dallaii</name>
    <dbReference type="NCBI Taxonomy" id="48710"/>
    <lineage>
        <taxon>Eukaryota</taxon>
        <taxon>Metazoa</taxon>
        <taxon>Ecdysozoa</taxon>
        <taxon>Arthropoda</taxon>
        <taxon>Hexapoda</taxon>
        <taxon>Collembola</taxon>
        <taxon>Entomobryomorpha</taxon>
        <taxon>Entomobryoidea</taxon>
        <taxon>Orchesellidae</taxon>
        <taxon>Orchesellinae</taxon>
        <taxon>Orchesella</taxon>
    </lineage>
</organism>
<reference evidence="2 3" key="1">
    <citation type="submission" date="2024-08" db="EMBL/GenBank/DDBJ databases">
        <authorList>
            <person name="Cucini C."/>
            <person name="Frati F."/>
        </authorList>
    </citation>
    <scope>NUCLEOTIDE SEQUENCE [LARGE SCALE GENOMIC DNA]</scope>
</reference>
<dbReference type="EMBL" id="CAXLJM020000013">
    <property type="protein sequence ID" value="CAL8078781.1"/>
    <property type="molecule type" value="Genomic_DNA"/>
</dbReference>
<sequence>MNFIINFPIFLLISITCVASLEFSNESRFAFGGSGRTRMIKISHNFNKPTYGVKCPSNEFAIGASIRTSKVPDKNVTTITVIRLRCSDRIRGRSYTGAVQLGKYYENTTDWQEPKECTRGFVTGIQIYTKPKPKEDSDELDKGDYVSGLRLLCQNGAVSNASADTSNSVLFGTVDMHSKEVSKSCKFSTSLFAFAAKLQSVMSFYGGENLVPSAVFIECNYPRNPYIGCSIDLEFEPIANLDCSPYKERDYSFNALLENSSLGSEADKITCNYSKTTGVKLNTDITNLNDIVFAYNFSGMRVTSGDFIGYSAFLKTEEEDFKTEWKTVVGEDEITLDPETLYENFLMLKEQFENSTFEDANPRNTITFMNLAELRSRNIKKEVEDIIMTHVVRIEQLVGYCSVFKLYFPVVTKKIAGFVTLSSGKITRIIEFV</sequence>
<accession>A0ABP1PX64</accession>
<proteinExistence type="predicted"/>
<dbReference type="Pfam" id="PF03762">
    <property type="entry name" value="VOMI"/>
    <property type="match status" value="1"/>
</dbReference>
<keyword evidence="3" id="KW-1185">Reference proteome</keyword>
<gene>
    <name evidence="2" type="ORF">ODALV1_LOCUS4185</name>
</gene>
<evidence type="ECO:0008006" key="4">
    <source>
        <dbReference type="Google" id="ProtNLM"/>
    </source>
</evidence>
<dbReference type="Proteomes" id="UP001642540">
    <property type="component" value="Unassembled WGS sequence"/>
</dbReference>
<dbReference type="Gene3D" id="2.100.10.20">
    <property type="entry name" value="Vitelline membrane outer layer protein I (VOMI)"/>
    <property type="match status" value="1"/>
</dbReference>